<dbReference type="InterPro" id="IPR001279">
    <property type="entry name" value="Metallo-B-lactamas"/>
</dbReference>
<name>A0A6P1C1M6_RHITR</name>
<dbReference type="AlphaFoldDB" id="A0A6P1C1M6"/>
<dbReference type="InterPro" id="IPR050114">
    <property type="entry name" value="UPF0173_UPF0282_UlaG_hydrolase"/>
</dbReference>
<dbReference type="EMBL" id="JAADZA010000003">
    <property type="protein sequence ID" value="NEV10092.1"/>
    <property type="molecule type" value="Genomic_DNA"/>
</dbReference>
<proteinExistence type="predicted"/>
<dbReference type="Pfam" id="PF12706">
    <property type="entry name" value="Lactamase_B_2"/>
    <property type="match status" value="1"/>
</dbReference>
<dbReference type="PANTHER" id="PTHR43546:SF9">
    <property type="entry name" value="L-ASCORBATE-6-PHOSPHATE LACTONASE ULAG-RELATED"/>
    <property type="match status" value="1"/>
</dbReference>
<comment type="caution">
    <text evidence="4">The sequence shown here is derived from an EMBL/GenBank/DDBJ whole genome shotgun (WGS) entry which is preliminary data.</text>
</comment>
<dbReference type="SUPFAM" id="SSF56281">
    <property type="entry name" value="Metallo-hydrolase/oxidoreductase"/>
    <property type="match status" value="1"/>
</dbReference>
<dbReference type="Proteomes" id="UP000526625">
    <property type="component" value="Unassembled WGS sequence"/>
</dbReference>
<dbReference type="GO" id="GO:0016787">
    <property type="term" value="F:hydrolase activity"/>
    <property type="evidence" value="ECO:0007669"/>
    <property type="project" value="UniProtKB-KW"/>
</dbReference>
<dbReference type="InterPro" id="IPR036866">
    <property type="entry name" value="RibonucZ/Hydroxyglut_hydro"/>
</dbReference>
<organism evidence="4 5">
    <name type="scientific">Rhizobium tropici</name>
    <dbReference type="NCBI Taxonomy" id="398"/>
    <lineage>
        <taxon>Bacteria</taxon>
        <taxon>Pseudomonadati</taxon>
        <taxon>Pseudomonadota</taxon>
        <taxon>Alphaproteobacteria</taxon>
        <taxon>Hyphomicrobiales</taxon>
        <taxon>Rhizobiaceae</taxon>
        <taxon>Rhizobium/Agrobacterium group</taxon>
        <taxon>Rhizobium</taxon>
    </lineage>
</organism>
<evidence type="ECO:0000313" key="3">
    <source>
        <dbReference type="EMBL" id="MBB6490440.1"/>
    </source>
</evidence>
<dbReference type="PANTHER" id="PTHR43546">
    <property type="entry name" value="UPF0173 METAL-DEPENDENT HYDROLASE MJ1163-RELATED"/>
    <property type="match status" value="1"/>
</dbReference>
<dbReference type="Proteomes" id="UP000471190">
    <property type="component" value="Unassembled WGS sequence"/>
</dbReference>
<gene>
    <name evidence="3" type="ORF">GGD45_000830</name>
    <name evidence="4" type="ORF">GXW80_03735</name>
</gene>
<sequence>MQLELIRNATLKVTYGGHILLIDPYFAPRHSLPSFTGRSPNPMTELPRSIDDILQDVELVIVSHLHTDHFDAVAKERVPKTLPILCQPGDEGRIRDAGFTNVTPLTQSVVWQGVTITPRQGSHGVGPVVEKMGPVIGLTLEAVGEPTVYWAGDTVLYPPVAETIREFSPDIIVTHSCGARWDGDLIVMDDKQTLEVSRLAPQATIVATHMEALDHATVTRQDLRQTAEAGGLDSSRLLIPADGEALHLGR</sequence>
<keyword evidence="1 4" id="KW-0378">Hydrolase</keyword>
<protein>
    <submittedName>
        <fullName evidence="3">L-ascorbate metabolism protein UlaG (Beta-lactamase superfamily)</fullName>
    </submittedName>
    <submittedName>
        <fullName evidence="4">MBL fold metallo-hydrolase</fullName>
    </submittedName>
</protein>
<reference evidence="4 5" key="1">
    <citation type="submission" date="2020-02" db="EMBL/GenBank/DDBJ databases">
        <title>Draft genome sequence of Rhizobium tropici.</title>
        <authorList>
            <person name="Khayi S."/>
            <person name="Jemo M."/>
        </authorList>
    </citation>
    <scope>NUCLEOTIDE SEQUENCE [LARGE SCALE GENOMIC DNA]</scope>
    <source>
        <strain evidence="4 5">A12</strain>
    </source>
</reference>
<reference evidence="3 6" key="2">
    <citation type="submission" date="2020-08" db="EMBL/GenBank/DDBJ databases">
        <title>Genomic Encyclopedia of Type Strains, Phase IV (KMG-V): Genome sequencing to study the core and pangenomes of soil and plant-associated prokaryotes.</title>
        <authorList>
            <person name="Whitman W."/>
        </authorList>
    </citation>
    <scope>NUCLEOTIDE SEQUENCE [LARGE SCALE GENOMIC DNA]</scope>
    <source>
        <strain evidence="3 6">SEMIA 4059</strain>
    </source>
</reference>
<evidence type="ECO:0000256" key="1">
    <source>
        <dbReference type="ARBA" id="ARBA00022801"/>
    </source>
</evidence>
<dbReference type="RefSeq" id="WP_015340132.1">
    <property type="nucleotide sequence ID" value="NZ_JAADZA010000003.1"/>
</dbReference>
<evidence type="ECO:0000313" key="6">
    <source>
        <dbReference type="Proteomes" id="UP000526625"/>
    </source>
</evidence>
<evidence type="ECO:0000259" key="2">
    <source>
        <dbReference type="Pfam" id="PF12706"/>
    </source>
</evidence>
<feature type="domain" description="Metallo-beta-lactamase" evidence="2">
    <location>
        <begin position="20"/>
        <end position="210"/>
    </location>
</feature>
<dbReference type="Gene3D" id="3.60.15.10">
    <property type="entry name" value="Ribonuclease Z/Hydroxyacylglutathione hydrolase-like"/>
    <property type="match status" value="1"/>
</dbReference>
<dbReference type="EMBL" id="JACHBF010000002">
    <property type="protein sequence ID" value="MBB6490440.1"/>
    <property type="molecule type" value="Genomic_DNA"/>
</dbReference>
<evidence type="ECO:0000313" key="5">
    <source>
        <dbReference type="Proteomes" id="UP000471190"/>
    </source>
</evidence>
<accession>A0A6P1C1M6</accession>
<keyword evidence="6" id="KW-1185">Reference proteome</keyword>
<evidence type="ECO:0000313" key="4">
    <source>
        <dbReference type="EMBL" id="NEV10092.1"/>
    </source>
</evidence>